<feature type="compositionally biased region" description="Basic and acidic residues" evidence="8">
    <location>
        <begin position="8"/>
        <end position="18"/>
    </location>
</feature>
<keyword evidence="11" id="KW-1185">Reference proteome</keyword>
<name>A0AAX6MK11_9PEZI</name>
<dbReference type="InterPro" id="IPR003593">
    <property type="entry name" value="AAA+_ATPase"/>
</dbReference>
<dbReference type="PANTHER" id="PTHR23069">
    <property type="entry name" value="AAA DOMAIN-CONTAINING"/>
    <property type="match status" value="1"/>
</dbReference>
<keyword evidence="3" id="KW-0547">Nucleotide-binding</keyword>
<dbReference type="SUPFAM" id="SSF52540">
    <property type="entry name" value="P-loop containing nucleoside triphosphate hydrolases"/>
    <property type="match status" value="2"/>
</dbReference>
<feature type="compositionally biased region" description="Polar residues" evidence="8">
    <location>
        <begin position="1394"/>
        <end position="1409"/>
    </location>
</feature>
<keyword evidence="5" id="KW-0067">ATP-binding</keyword>
<keyword evidence="4" id="KW-0378">Hydrolase</keyword>
<evidence type="ECO:0000313" key="11">
    <source>
        <dbReference type="Proteomes" id="UP001369815"/>
    </source>
</evidence>
<feature type="compositionally biased region" description="Polar residues" evidence="8">
    <location>
        <begin position="1306"/>
        <end position="1316"/>
    </location>
</feature>
<dbReference type="Pfam" id="PF00004">
    <property type="entry name" value="AAA"/>
    <property type="match status" value="2"/>
</dbReference>
<evidence type="ECO:0000259" key="9">
    <source>
        <dbReference type="SMART" id="SM00382"/>
    </source>
</evidence>
<dbReference type="InterPro" id="IPR041569">
    <property type="entry name" value="AAA_lid_3"/>
</dbReference>
<dbReference type="GO" id="GO:0006334">
    <property type="term" value="P:nucleosome assembly"/>
    <property type="evidence" value="ECO:0007669"/>
    <property type="project" value="TreeGrafter"/>
</dbReference>
<dbReference type="CDD" id="cd05491">
    <property type="entry name" value="Bromo_TBP7_like"/>
    <property type="match status" value="1"/>
</dbReference>
<dbReference type="InterPro" id="IPR003959">
    <property type="entry name" value="ATPase_AAA_core"/>
</dbReference>
<dbReference type="FunFam" id="3.40.50.300:FF:000061">
    <property type="entry name" value="ATPase family, AAA domain-containing 2"/>
    <property type="match status" value="1"/>
</dbReference>
<dbReference type="InterPro" id="IPR003960">
    <property type="entry name" value="ATPase_AAA_CS"/>
</dbReference>
<feature type="compositionally biased region" description="Basic residues" evidence="8">
    <location>
        <begin position="32"/>
        <end position="54"/>
    </location>
</feature>
<comment type="subcellular location">
    <subcellularLocation>
        <location evidence="1">Nucleus</location>
    </subcellularLocation>
</comment>
<dbReference type="Gene3D" id="1.10.8.60">
    <property type="match status" value="1"/>
</dbReference>
<keyword evidence="7" id="KW-0539">Nucleus</keyword>
<dbReference type="GO" id="GO:0045815">
    <property type="term" value="P:transcription initiation-coupled chromatin remodeling"/>
    <property type="evidence" value="ECO:0007669"/>
    <property type="project" value="TreeGrafter"/>
</dbReference>
<feature type="region of interest" description="Disordered" evidence="8">
    <location>
        <begin position="1421"/>
        <end position="1555"/>
    </location>
</feature>
<feature type="domain" description="AAA+ ATPase" evidence="9">
    <location>
        <begin position="635"/>
        <end position="776"/>
    </location>
</feature>
<evidence type="ECO:0000256" key="5">
    <source>
        <dbReference type="ARBA" id="ARBA00022840"/>
    </source>
</evidence>
<evidence type="ECO:0000313" key="10">
    <source>
        <dbReference type="EMBL" id="KAK6952806.1"/>
    </source>
</evidence>
<feature type="compositionally biased region" description="Acidic residues" evidence="8">
    <location>
        <begin position="292"/>
        <end position="301"/>
    </location>
</feature>
<feature type="compositionally biased region" description="Basic and acidic residues" evidence="8">
    <location>
        <begin position="275"/>
        <end position="291"/>
    </location>
</feature>
<dbReference type="Proteomes" id="UP001369815">
    <property type="component" value="Unassembled WGS sequence"/>
</dbReference>
<dbReference type="Gene3D" id="3.40.50.300">
    <property type="entry name" value="P-loop containing nucleotide triphosphate hydrolases"/>
    <property type="match status" value="2"/>
</dbReference>
<feature type="compositionally biased region" description="Acidic residues" evidence="8">
    <location>
        <begin position="109"/>
        <end position="123"/>
    </location>
</feature>
<dbReference type="FunFam" id="3.40.50.300:FF:001218">
    <property type="entry name" value="AAA family ATPase, putative"/>
    <property type="match status" value="1"/>
</dbReference>
<feature type="compositionally biased region" description="Polar residues" evidence="8">
    <location>
        <begin position="1434"/>
        <end position="1456"/>
    </location>
</feature>
<feature type="compositionally biased region" description="Acidic residues" evidence="8">
    <location>
        <begin position="59"/>
        <end position="84"/>
    </location>
</feature>
<evidence type="ECO:0000256" key="3">
    <source>
        <dbReference type="ARBA" id="ARBA00022741"/>
    </source>
</evidence>
<dbReference type="GO" id="GO:0005634">
    <property type="term" value="C:nucleus"/>
    <property type="evidence" value="ECO:0007669"/>
    <property type="project" value="UniProtKB-SubCell"/>
</dbReference>
<evidence type="ECO:0000256" key="2">
    <source>
        <dbReference type="ARBA" id="ARBA00006914"/>
    </source>
</evidence>
<feature type="compositionally biased region" description="Polar residues" evidence="8">
    <location>
        <begin position="146"/>
        <end position="160"/>
    </location>
</feature>
<protein>
    <recommendedName>
        <fullName evidence="9">AAA+ ATPase domain-containing protein</fullName>
    </recommendedName>
</protein>
<feature type="compositionally biased region" description="Polar residues" evidence="8">
    <location>
        <begin position="1463"/>
        <end position="1490"/>
    </location>
</feature>
<feature type="compositionally biased region" description="Basic residues" evidence="8">
    <location>
        <begin position="330"/>
        <end position="343"/>
    </location>
</feature>
<feature type="domain" description="AAA+ ATPase" evidence="9">
    <location>
        <begin position="937"/>
        <end position="1088"/>
    </location>
</feature>
<dbReference type="InterPro" id="IPR027417">
    <property type="entry name" value="P-loop_NTPase"/>
</dbReference>
<feature type="compositionally biased region" description="Low complexity" evidence="8">
    <location>
        <begin position="310"/>
        <end position="321"/>
    </location>
</feature>
<keyword evidence="6" id="KW-0103">Bromodomain</keyword>
<evidence type="ECO:0000256" key="4">
    <source>
        <dbReference type="ARBA" id="ARBA00022801"/>
    </source>
</evidence>
<organism evidence="10 11">
    <name type="scientific">Daldinia eschscholtzii</name>
    <dbReference type="NCBI Taxonomy" id="292717"/>
    <lineage>
        <taxon>Eukaryota</taxon>
        <taxon>Fungi</taxon>
        <taxon>Dikarya</taxon>
        <taxon>Ascomycota</taxon>
        <taxon>Pezizomycotina</taxon>
        <taxon>Sordariomycetes</taxon>
        <taxon>Xylariomycetidae</taxon>
        <taxon>Xylariales</taxon>
        <taxon>Hypoxylaceae</taxon>
        <taxon>Daldinia</taxon>
    </lineage>
</organism>
<dbReference type="EMBL" id="JBANMG010000005">
    <property type="protein sequence ID" value="KAK6952806.1"/>
    <property type="molecule type" value="Genomic_DNA"/>
</dbReference>
<feature type="compositionally biased region" description="Basic residues" evidence="8">
    <location>
        <begin position="388"/>
        <end position="405"/>
    </location>
</feature>
<feature type="compositionally biased region" description="Basic residues" evidence="8">
    <location>
        <begin position="190"/>
        <end position="199"/>
    </location>
</feature>
<dbReference type="GO" id="GO:0042393">
    <property type="term" value="F:histone binding"/>
    <property type="evidence" value="ECO:0007669"/>
    <property type="project" value="TreeGrafter"/>
</dbReference>
<evidence type="ECO:0000256" key="6">
    <source>
        <dbReference type="ARBA" id="ARBA00023117"/>
    </source>
</evidence>
<dbReference type="PROSITE" id="PS00674">
    <property type="entry name" value="AAA"/>
    <property type="match status" value="1"/>
</dbReference>
<dbReference type="GO" id="GO:0016887">
    <property type="term" value="F:ATP hydrolysis activity"/>
    <property type="evidence" value="ECO:0007669"/>
    <property type="project" value="InterPro"/>
</dbReference>
<accession>A0AAX6MK11</accession>
<dbReference type="GO" id="GO:0006337">
    <property type="term" value="P:nucleosome disassembly"/>
    <property type="evidence" value="ECO:0007669"/>
    <property type="project" value="TreeGrafter"/>
</dbReference>
<feature type="compositionally biased region" description="Low complexity" evidence="8">
    <location>
        <begin position="1539"/>
        <end position="1555"/>
    </location>
</feature>
<proteinExistence type="inferred from homology"/>
<dbReference type="PANTHER" id="PTHR23069:SF0">
    <property type="entry name" value="TAT-BINDING HOMOLOG 7"/>
    <property type="match status" value="1"/>
</dbReference>
<reference evidence="10 11" key="1">
    <citation type="journal article" date="2024" name="Front Chem Biol">
        <title>Unveiling the potential of Daldinia eschscholtzii MFLUCC 19-0629 through bioactivity and bioinformatics studies for enhanced sustainable agriculture production.</title>
        <authorList>
            <person name="Brooks S."/>
            <person name="Weaver J.A."/>
            <person name="Klomchit A."/>
            <person name="Alharthi S.A."/>
            <person name="Onlamun T."/>
            <person name="Nurani R."/>
            <person name="Vong T.K."/>
            <person name="Alberti F."/>
            <person name="Greco C."/>
        </authorList>
    </citation>
    <scope>NUCLEOTIDE SEQUENCE [LARGE SCALE GENOMIC DNA]</scope>
    <source>
        <strain evidence="10">MFLUCC 19-0629</strain>
    </source>
</reference>
<feature type="region of interest" description="Disordered" evidence="8">
    <location>
        <begin position="1299"/>
        <end position="1323"/>
    </location>
</feature>
<sequence>MAGKRKRDILDFDPNKSDSDDENFEPEVDRPRSRKKTRPHGTNKSNARGRRAKYRGSDIDDDELDDSEQENSFGEDDIEDDEPEPPINENTGRRVRKAATKHQNYKESSDEDDLIQDSDEEKDDLIKEPPKKSPRQRKLITLKVPPQSQSQSRKTRTASNAAAPIGIRRVTRARTAEAEDELMELSNSGRHARPARGSKSKSPEALGIVGRPTRSGKGIKKTIPTVVEEDVQEESKPSEAEADAEADAMQDPIAQDADAAEEDAIGQIDDTVQDAAHDQEEPIETVEKNDAMEVDDEDDDVPVARKTRSARANQAATTAEDAPADDRSPVKRTRGRLTRKSRFGKSLQEPSSDFEPGNESGEENESDSEAHKGNDGEDDDDNSSPSARGRRSSRGKGRRSARRSQRRGESGDEDEVDENEVAEELRDLRQDSRSRRERRSPQILFEKKAETRRRRGQPVNYAIAPLNAFTVEQEEDDDDPAPTPARRRGRANGGGGWDHSLHTTAGALGGVGLVGSLLGGPWGTGAAGGADSDSSDDEMNNRSGMAGVVGMTPTTAAPPGPPLANAEGGGLLTPAPNVGKIKNPKALADADPLGVDMNVDFSHVGGLQGHIDQLKEMVQLPLLYPELFTRFHVTPPRGVLFHGPPGTGKTLLARALANTAGIGGRKITFYMRKGADALSKWVGEAEKQLRLLFEEARRTQPSIIFFDEIDGLAPVRSSKQEQIHASIVSTLLALMDGMDGRGQVIVIGATNRPDSVDPALRRPGRFDREFYFPLPDVDGRKSIIDIHTKDWGLTDEFKMSLAKETKGYGGADLRAMCTEAALNAIQRTYPQIYMSKEKLVVNPEKINIHMTDFMLSKNKIVPSSERSAVSGAAPFPKPIEPLLRDQFNTITNLLDSVFPRKKKVTALDEAMFEPYDDEDFGFGREALQQEFHRFRVYRPRLLICGSQGMGQVYISAAILHYLEGVNVQNFDIANILGDPLPAEQVMFGLFAEARRHKPSVIFIPHVDMWYETLAGPALTAFMSMLRTIQPTDSIMVVGTAEKELDQLSPDLKRDLFGWSNSNFVEIARPAKENRREYFDRILGHIRRLPKDFPDPTNRKKRVLEVLPVAPPPPPRQMTKEEIDAENLQYRKALNLLKIHLQPIMDQIKRKYKAFRSPIIPLSQYQYLFDEANPNYVRPDVADAPPRPYVISQDAEGAPGLLETATGKFYYNLDTVTIETRLAHGYYVNPWVFLKDVKSFEHDAKNLGDKGLWLKANELATNVSVDVSDINDKLQRVDWDAEWKREQFRKRELRRIQKAQKREEALANQNGEKSLQGPQPLDLHKSHTTTAHFQVIGEEAVTNGESSLHHDNTNGTSIPSRALDDDATMTDIDSQPPPGGLNLPMQPPSQWPRMSVQSLHSSVQATTGSTTNQLSQISAVQSLPPGVSPSALINDASTTKTSDPSNRSSNFSTQATNGIHHDQSSPGDNLPDTQPYSGNSQGTSSDEQWPHSQAHGLLRGYIPQPGSFHGSRAQASPAGKSSHAPSMANLLNDPPLEEPSQSQSQRQSGVSSASQQVELDDSQAYYFLEMLTERTSGCTIEQLQHIYREMMVEIWRTRGEHNRMKVLNSVTRVFNEAINEIESIQGVLQPSQ</sequence>
<feature type="region of interest" description="Disordered" evidence="8">
    <location>
        <begin position="1344"/>
        <end position="1409"/>
    </location>
</feature>
<feature type="region of interest" description="Disordered" evidence="8">
    <location>
        <begin position="1"/>
        <end position="501"/>
    </location>
</feature>
<evidence type="ECO:0000256" key="7">
    <source>
        <dbReference type="ARBA" id="ARBA00023242"/>
    </source>
</evidence>
<dbReference type="InterPro" id="IPR045199">
    <property type="entry name" value="ATAD2-like"/>
</dbReference>
<feature type="compositionally biased region" description="Pro residues" evidence="8">
    <location>
        <begin position="1374"/>
        <end position="1389"/>
    </location>
</feature>
<dbReference type="GO" id="GO:0005524">
    <property type="term" value="F:ATP binding"/>
    <property type="evidence" value="ECO:0007669"/>
    <property type="project" value="UniProtKB-KW"/>
</dbReference>
<feature type="compositionally biased region" description="Basic and acidic residues" evidence="8">
    <location>
        <begin position="423"/>
        <end position="434"/>
    </location>
</feature>
<evidence type="ECO:0000256" key="1">
    <source>
        <dbReference type="ARBA" id="ARBA00004123"/>
    </source>
</evidence>
<evidence type="ECO:0000256" key="8">
    <source>
        <dbReference type="SAM" id="MobiDB-lite"/>
    </source>
</evidence>
<dbReference type="GO" id="GO:0003682">
    <property type="term" value="F:chromatin binding"/>
    <property type="evidence" value="ECO:0007669"/>
    <property type="project" value="TreeGrafter"/>
</dbReference>
<gene>
    <name evidence="10" type="ORF">Daesc_005100</name>
</gene>
<feature type="compositionally biased region" description="Acidic residues" evidence="8">
    <location>
        <begin position="411"/>
        <end position="422"/>
    </location>
</feature>
<comment type="caution">
    <text evidence="10">The sequence shown here is derived from an EMBL/GenBank/DDBJ whole genome shotgun (WGS) entry which is preliminary data.</text>
</comment>
<dbReference type="Pfam" id="PF17862">
    <property type="entry name" value="AAA_lid_3"/>
    <property type="match status" value="1"/>
</dbReference>
<feature type="region of interest" description="Disordered" evidence="8">
    <location>
        <begin position="525"/>
        <end position="569"/>
    </location>
</feature>
<comment type="similarity">
    <text evidence="2">Belongs to the AAA ATPase family.</text>
</comment>
<dbReference type="SMART" id="SM00382">
    <property type="entry name" value="AAA"/>
    <property type="match status" value="2"/>
</dbReference>